<dbReference type="Proteomes" id="UP001165378">
    <property type="component" value="Unassembled WGS sequence"/>
</dbReference>
<evidence type="ECO:0000313" key="6">
    <source>
        <dbReference type="Proteomes" id="UP001165378"/>
    </source>
</evidence>
<name>A0AA41U0S8_9ACTN</name>
<dbReference type="PANTHER" id="PTHR43080">
    <property type="entry name" value="CBS DOMAIN-CONTAINING PROTEIN CBSX3, MITOCHONDRIAL"/>
    <property type="match status" value="1"/>
</dbReference>
<dbReference type="InterPro" id="IPR046342">
    <property type="entry name" value="CBS_dom_sf"/>
</dbReference>
<protein>
    <submittedName>
        <fullName evidence="5">CBS domain-containing protein</fullName>
    </submittedName>
</protein>
<evidence type="ECO:0000259" key="4">
    <source>
        <dbReference type="PROSITE" id="PS51371"/>
    </source>
</evidence>
<dbReference type="PIRSF" id="PIRSF036990">
    <property type="entry name" value="UCP036990_CBS_BON"/>
    <property type="match status" value="1"/>
</dbReference>
<dbReference type="Gene3D" id="3.10.580.10">
    <property type="entry name" value="CBS-domain"/>
    <property type="match status" value="1"/>
</dbReference>
<accession>A0AA41U0S8</accession>
<dbReference type="PANTHER" id="PTHR43080:SF29">
    <property type="entry name" value="OS02G0818000 PROTEIN"/>
    <property type="match status" value="1"/>
</dbReference>
<proteinExistence type="predicted"/>
<sequence>MGHQLVRSVMTTGTASVGPDAEFKEIVRILQTRKVSAVPVVDANGRVLGVVSEADLLRKEAYAGGEDGAPEATRGLFGAHRARAKARAVRACELMSAPPVTIRADRSVVDAARLMERRGVKRLPVVDADGRLEGIVSRCDLIRVFLRDDEQIRAEITEDVLTRALWINPAAVAVTVDGGRVHLAGLLEFKSLIPLVVRLCRAVDGVVDVTHALRFDHDDTHRLPSRRRPIGIADQRIARL</sequence>
<dbReference type="SUPFAM" id="SSF54631">
    <property type="entry name" value="CBS-domain pair"/>
    <property type="match status" value="1"/>
</dbReference>
<dbReference type="CDD" id="cd04586">
    <property type="entry name" value="CBS_pair_BON_assoc"/>
    <property type="match status" value="1"/>
</dbReference>
<evidence type="ECO:0000259" key="3">
    <source>
        <dbReference type="PROSITE" id="PS50914"/>
    </source>
</evidence>
<dbReference type="InterPro" id="IPR007055">
    <property type="entry name" value="BON_dom"/>
</dbReference>
<feature type="domain" description="CBS" evidence="4">
    <location>
        <begin position="10"/>
        <end position="66"/>
    </location>
</feature>
<dbReference type="RefSeq" id="WP_235053078.1">
    <property type="nucleotide sequence ID" value="NZ_JAKFHA010000008.1"/>
</dbReference>
<dbReference type="InterPro" id="IPR017080">
    <property type="entry name" value="UCP036990_CBS_BON"/>
</dbReference>
<organism evidence="5 6">
    <name type="scientific">Yinghuangia soli</name>
    <dbReference type="NCBI Taxonomy" id="2908204"/>
    <lineage>
        <taxon>Bacteria</taxon>
        <taxon>Bacillati</taxon>
        <taxon>Actinomycetota</taxon>
        <taxon>Actinomycetes</taxon>
        <taxon>Kitasatosporales</taxon>
        <taxon>Streptomycetaceae</taxon>
        <taxon>Yinghuangia</taxon>
    </lineage>
</organism>
<evidence type="ECO:0000313" key="5">
    <source>
        <dbReference type="EMBL" id="MCF2528916.1"/>
    </source>
</evidence>
<dbReference type="PROSITE" id="PS51371">
    <property type="entry name" value="CBS"/>
    <property type="match status" value="2"/>
</dbReference>
<feature type="domain" description="BON" evidence="3">
    <location>
        <begin position="148"/>
        <end position="217"/>
    </location>
</feature>
<dbReference type="EMBL" id="JAKFHA010000008">
    <property type="protein sequence ID" value="MCF2528916.1"/>
    <property type="molecule type" value="Genomic_DNA"/>
</dbReference>
<comment type="caution">
    <text evidence="5">The sequence shown here is derived from an EMBL/GenBank/DDBJ whole genome shotgun (WGS) entry which is preliminary data.</text>
</comment>
<feature type="domain" description="CBS" evidence="4">
    <location>
        <begin position="95"/>
        <end position="155"/>
    </location>
</feature>
<gene>
    <name evidence="5" type="ORF">LZ495_17055</name>
</gene>
<dbReference type="InterPro" id="IPR000644">
    <property type="entry name" value="CBS_dom"/>
</dbReference>
<dbReference type="Pfam" id="PF04972">
    <property type="entry name" value="BON"/>
    <property type="match status" value="1"/>
</dbReference>
<dbReference type="InterPro" id="IPR051257">
    <property type="entry name" value="Diverse_CBS-Domain"/>
</dbReference>
<evidence type="ECO:0000256" key="1">
    <source>
        <dbReference type="ARBA" id="ARBA00023122"/>
    </source>
</evidence>
<reference evidence="5" key="1">
    <citation type="submission" date="2022-01" db="EMBL/GenBank/DDBJ databases">
        <title>Genome-Based Taxonomic Classification of the Phylum Actinobacteria.</title>
        <authorList>
            <person name="Gao Y."/>
        </authorList>
    </citation>
    <scope>NUCLEOTIDE SEQUENCE</scope>
    <source>
        <strain evidence="5">KLBMP 8922</strain>
    </source>
</reference>
<keyword evidence="6" id="KW-1185">Reference proteome</keyword>
<keyword evidence="1 2" id="KW-0129">CBS domain</keyword>
<dbReference type="Pfam" id="PF00571">
    <property type="entry name" value="CBS"/>
    <property type="match status" value="2"/>
</dbReference>
<dbReference type="AlphaFoldDB" id="A0AA41U0S8"/>
<dbReference type="PROSITE" id="PS50914">
    <property type="entry name" value="BON"/>
    <property type="match status" value="1"/>
</dbReference>
<evidence type="ECO:0000256" key="2">
    <source>
        <dbReference type="PROSITE-ProRule" id="PRU00703"/>
    </source>
</evidence>
<dbReference type="SMART" id="SM00116">
    <property type="entry name" value="CBS"/>
    <property type="match status" value="2"/>
</dbReference>